<gene>
    <name evidence="1" type="ORF">SAMN06265367_108157</name>
</gene>
<protein>
    <submittedName>
        <fullName evidence="1">Uncharacterized protein</fullName>
    </submittedName>
</protein>
<comment type="caution">
    <text evidence="1">The sequence shown here is derived from an EMBL/GenBank/DDBJ whole genome shotgun (WGS) entry which is preliminary data.</text>
</comment>
<sequence length="55" mass="6336">MNTRVNLFLNRKHFQIQSEKKVISPEARIGLILCALLMSKPVNLFVFKITPIPNL</sequence>
<dbReference type="Proteomes" id="UP001157915">
    <property type="component" value="Unassembled WGS sequence"/>
</dbReference>
<dbReference type="EMBL" id="FXUA01000008">
    <property type="protein sequence ID" value="SMP33331.1"/>
    <property type="molecule type" value="Genomic_DNA"/>
</dbReference>
<accession>A0ABY1PFK1</accession>
<keyword evidence="2" id="KW-1185">Reference proteome</keyword>
<reference evidence="1 2" key="1">
    <citation type="submission" date="2017-05" db="EMBL/GenBank/DDBJ databases">
        <authorList>
            <person name="Varghese N."/>
            <person name="Submissions S."/>
        </authorList>
    </citation>
    <scope>NUCLEOTIDE SEQUENCE [LARGE SCALE GENOMIC DNA]</scope>
    <source>
        <strain evidence="1 2">DSM 15360</strain>
    </source>
</reference>
<evidence type="ECO:0000313" key="2">
    <source>
        <dbReference type="Proteomes" id="UP001157915"/>
    </source>
</evidence>
<evidence type="ECO:0000313" key="1">
    <source>
        <dbReference type="EMBL" id="SMP33331.1"/>
    </source>
</evidence>
<organism evidence="1 2">
    <name type="scientific">Algoriphagus winogradskyi</name>
    <dbReference type="NCBI Taxonomy" id="237017"/>
    <lineage>
        <taxon>Bacteria</taxon>
        <taxon>Pseudomonadati</taxon>
        <taxon>Bacteroidota</taxon>
        <taxon>Cytophagia</taxon>
        <taxon>Cytophagales</taxon>
        <taxon>Cyclobacteriaceae</taxon>
        <taxon>Algoriphagus</taxon>
    </lineage>
</organism>
<name>A0ABY1PFK1_9BACT</name>
<proteinExistence type="predicted"/>